<sequence length="113" mass="12093">MTAKPRPSGYRNYTADGTYWTVRKHGKVYWVVRVDPSGGGYKMVEWWGGYHRAGAAGGAAAQLAYNQAVADAKERLRGHLHDALDSIGLGAPVSAPPVSPKEAPSQLQADGED</sequence>
<dbReference type="EMBL" id="VFPG01000001">
    <property type="protein sequence ID" value="TQM30596.1"/>
    <property type="molecule type" value="Genomic_DNA"/>
</dbReference>
<evidence type="ECO:0000313" key="3">
    <source>
        <dbReference type="Proteomes" id="UP000316331"/>
    </source>
</evidence>
<dbReference type="AlphaFoldDB" id="A0A543F9T3"/>
<evidence type="ECO:0000313" key="2">
    <source>
        <dbReference type="EMBL" id="TQM30596.1"/>
    </source>
</evidence>
<dbReference type="RefSeq" id="WP_141808856.1">
    <property type="nucleotide sequence ID" value="NZ_VFPG01000001.1"/>
</dbReference>
<comment type="caution">
    <text evidence="2">The sequence shown here is derived from an EMBL/GenBank/DDBJ whole genome shotgun (WGS) entry which is preliminary data.</text>
</comment>
<accession>A0A543F9T3</accession>
<protein>
    <submittedName>
        <fullName evidence="2">Uncharacterized protein</fullName>
    </submittedName>
</protein>
<keyword evidence="3" id="KW-1185">Reference proteome</keyword>
<reference evidence="2 3" key="1">
    <citation type="submission" date="2019-06" db="EMBL/GenBank/DDBJ databases">
        <title>Sequencing the genomes of 1000 actinobacteria strains.</title>
        <authorList>
            <person name="Klenk H.-P."/>
        </authorList>
    </citation>
    <scope>NUCLEOTIDE SEQUENCE [LARGE SCALE GENOMIC DNA]</scope>
    <source>
        <strain evidence="2 3">DSM 103495</strain>
    </source>
</reference>
<gene>
    <name evidence="2" type="ORF">FB390_2230</name>
</gene>
<dbReference type="OrthoDB" id="5188495at2"/>
<feature type="region of interest" description="Disordered" evidence="1">
    <location>
        <begin position="87"/>
        <end position="113"/>
    </location>
</feature>
<name>A0A543F9T3_9NOCA</name>
<evidence type="ECO:0000256" key="1">
    <source>
        <dbReference type="SAM" id="MobiDB-lite"/>
    </source>
</evidence>
<dbReference type="Proteomes" id="UP000316331">
    <property type="component" value="Unassembled WGS sequence"/>
</dbReference>
<proteinExistence type="predicted"/>
<organism evidence="2 3">
    <name type="scientific">Nocardia bhagyanarayanae</name>
    <dbReference type="NCBI Taxonomy" id="1215925"/>
    <lineage>
        <taxon>Bacteria</taxon>
        <taxon>Bacillati</taxon>
        <taxon>Actinomycetota</taxon>
        <taxon>Actinomycetes</taxon>
        <taxon>Mycobacteriales</taxon>
        <taxon>Nocardiaceae</taxon>
        <taxon>Nocardia</taxon>
    </lineage>
</organism>